<evidence type="ECO:0000313" key="1">
    <source>
        <dbReference type="EMBL" id="RLP83249.1"/>
    </source>
</evidence>
<dbReference type="EMBL" id="RCUY01000005">
    <property type="protein sequence ID" value="RLP83249.1"/>
    <property type="molecule type" value="Genomic_DNA"/>
</dbReference>
<evidence type="ECO:0000313" key="2">
    <source>
        <dbReference type="Proteomes" id="UP000269438"/>
    </source>
</evidence>
<comment type="caution">
    <text evidence="1">The sequence shown here is derived from an EMBL/GenBank/DDBJ whole genome shotgun (WGS) entry which is preliminary data.</text>
</comment>
<proteinExistence type="predicted"/>
<dbReference type="AlphaFoldDB" id="A0A3L7ARX0"/>
<accession>A0A3L7ARX0</accession>
<reference evidence="1 2" key="1">
    <citation type="submission" date="2018-10" db="EMBL/GenBank/DDBJ databases">
        <authorList>
            <person name="Li J."/>
        </authorList>
    </citation>
    <scope>NUCLEOTIDE SEQUENCE [LARGE SCALE GENOMIC DNA]</scope>
    <source>
        <strain evidence="1 2">JCM 11654</strain>
    </source>
</reference>
<keyword evidence="2" id="KW-1185">Reference proteome</keyword>
<gene>
    <name evidence="1" type="ORF">D9V34_08470</name>
</gene>
<protein>
    <recommendedName>
        <fullName evidence="3">Tim44-like domain-containing protein</fullName>
    </recommendedName>
</protein>
<name>A0A3L7ARX0_9MICO</name>
<evidence type="ECO:0008006" key="3">
    <source>
        <dbReference type="Google" id="ProtNLM"/>
    </source>
</evidence>
<sequence>MGLLVGGILVSTGGVAAVAGAVTNSVSRSTPEESADARQIRSIFTPLVTRSVLAGAIPAGTASSPEDTAALAGFVADPAAHERRVDLLIGSVSPTLVGEYLAAIEHGLAEAVPAHNPDWWFVDATFVVDEWQGIEVHGDTATVRALTTQRFTLLDGTHTQDPQLRSEYTLERAPGTPFGWLMTAVSARQVSPEAG</sequence>
<organism evidence="1 2">
    <name type="scientific">Mycetocola lacteus</name>
    <dbReference type="NCBI Taxonomy" id="76637"/>
    <lineage>
        <taxon>Bacteria</taxon>
        <taxon>Bacillati</taxon>
        <taxon>Actinomycetota</taxon>
        <taxon>Actinomycetes</taxon>
        <taxon>Micrococcales</taxon>
        <taxon>Microbacteriaceae</taxon>
        <taxon>Mycetocola</taxon>
    </lineage>
</organism>
<dbReference type="Proteomes" id="UP000269438">
    <property type="component" value="Unassembled WGS sequence"/>
</dbReference>